<evidence type="ECO:0000313" key="1">
    <source>
        <dbReference type="EMBL" id="MBC2594559.1"/>
    </source>
</evidence>
<organism evidence="1 2">
    <name type="scientific">Ruficoccus amylovorans</name>
    <dbReference type="NCBI Taxonomy" id="1804625"/>
    <lineage>
        <taxon>Bacteria</taxon>
        <taxon>Pseudomonadati</taxon>
        <taxon>Verrucomicrobiota</taxon>
        <taxon>Opitutia</taxon>
        <taxon>Puniceicoccales</taxon>
        <taxon>Cerasicoccaceae</taxon>
        <taxon>Ruficoccus</taxon>
    </lineage>
</organism>
<dbReference type="AlphaFoldDB" id="A0A842HE86"/>
<sequence length="194" mass="21769">MIGMSILVIVAAATTSAVFVSRMLAESSIYQNTSFTVAQGYVEQIKSIEYVLLTNALDNYESHKGTVGGWDVLSSDAYQTNSIAEKVMLDTRSIDSSESGVASETEFETRAPLYIGAWVERNVLIDIRNPGENNQHELLMPMRFKVEMTNLSDTTENVDALEITLLYSYQTNIRGDKHWYDGELRFVRCNAPTF</sequence>
<keyword evidence="2" id="KW-1185">Reference proteome</keyword>
<gene>
    <name evidence="1" type="ORF">H5P28_09840</name>
</gene>
<comment type="caution">
    <text evidence="1">The sequence shown here is derived from an EMBL/GenBank/DDBJ whole genome shotgun (WGS) entry which is preliminary data.</text>
</comment>
<proteinExistence type="predicted"/>
<accession>A0A842HE86</accession>
<dbReference type="EMBL" id="JACHVB010000025">
    <property type="protein sequence ID" value="MBC2594559.1"/>
    <property type="molecule type" value="Genomic_DNA"/>
</dbReference>
<dbReference type="Proteomes" id="UP000546464">
    <property type="component" value="Unassembled WGS sequence"/>
</dbReference>
<protein>
    <submittedName>
        <fullName evidence="1">Uncharacterized protein</fullName>
    </submittedName>
</protein>
<evidence type="ECO:0000313" key="2">
    <source>
        <dbReference type="Proteomes" id="UP000546464"/>
    </source>
</evidence>
<reference evidence="1 2" key="1">
    <citation type="submission" date="2020-07" db="EMBL/GenBank/DDBJ databases">
        <authorList>
            <person name="Feng X."/>
        </authorList>
    </citation>
    <scope>NUCLEOTIDE SEQUENCE [LARGE SCALE GENOMIC DNA]</scope>
    <source>
        <strain evidence="1 2">JCM31066</strain>
    </source>
</reference>
<name>A0A842HE86_9BACT</name>